<evidence type="ECO:0000313" key="1">
    <source>
        <dbReference type="EMBL" id="AQQ54214.1"/>
    </source>
</evidence>
<sequence>MKARPGKKAAVIIDRMEHTVGSYVAAYKKNGLAGLRRGTSTGKPPKLTDEQQEELREIIAYKTPADVGCPASWSNGNGARPIR</sequence>
<keyword evidence="2" id="KW-1185">Reference proteome</keyword>
<reference evidence="1 2" key="1">
    <citation type="submission" date="2017-02" db="EMBL/GenBank/DDBJ databases">
        <title>The complete genomic sequence of a novel cold adapted crude oil-degrading bacterium Planococcus qaidamina Y42.</title>
        <authorList>
            <person name="Yang R."/>
        </authorList>
    </citation>
    <scope>NUCLEOTIDE SEQUENCE [LARGE SCALE GENOMIC DNA]</scope>
    <source>
        <strain evidence="1 2">Y42</strain>
    </source>
</reference>
<protein>
    <submittedName>
        <fullName evidence="1">Uncharacterized protein</fullName>
    </submittedName>
</protein>
<gene>
    <name evidence="1" type="ORF">B0X71_14640</name>
</gene>
<accession>A0A1Q2L1G8</accession>
<dbReference type="KEGG" id="pmar:B0X71_14640"/>
<name>A0A1Q2L1G8_9BACL</name>
<proteinExistence type="predicted"/>
<dbReference type="AlphaFoldDB" id="A0A1Q2L1G8"/>
<evidence type="ECO:0000313" key="2">
    <source>
        <dbReference type="Proteomes" id="UP000188184"/>
    </source>
</evidence>
<organism evidence="1 2">
    <name type="scientific">Planococcus lenghuensis</name>
    <dbReference type="NCBI Taxonomy" id="2213202"/>
    <lineage>
        <taxon>Bacteria</taxon>
        <taxon>Bacillati</taxon>
        <taxon>Bacillota</taxon>
        <taxon>Bacilli</taxon>
        <taxon>Bacillales</taxon>
        <taxon>Caryophanaceae</taxon>
        <taxon>Planococcus</taxon>
    </lineage>
</organism>
<dbReference type="EMBL" id="CP019640">
    <property type="protein sequence ID" value="AQQ54214.1"/>
    <property type="molecule type" value="Genomic_DNA"/>
</dbReference>
<dbReference type="Proteomes" id="UP000188184">
    <property type="component" value="Chromosome"/>
</dbReference>